<evidence type="ECO:0000313" key="1">
    <source>
        <dbReference type="EMBL" id="SVD00044.1"/>
    </source>
</evidence>
<dbReference type="NCBIfam" id="TIGR02167">
    <property type="entry name" value="Liste_lipo_26"/>
    <property type="match status" value="5"/>
</dbReference>
<evidence type="ECO:0008006" key="2">
    <source>
        <dbReference type="Google" id="ProtNLM"/>
    </source>
</evidence>
<name>A0A382RQS5_9ZZZZ</name>
<dbReference type="InterPro" id="IPR013320">
    <property type="entry name" value="ConA-like_dom_sf"/>
</dbReference>
<dbReference type="EMBL" id="UINC01123522">
    <property type="protein sequence ID" value="SVD00044.1"/>
    <property type="molecule type" value="Genomic_DNA"/>
</dbReference>
<dbReference type="AlphaFoldDB" id="A0A382RQS5"/>
<gene>
    <name evidence="1" type="ORF">METZ01_LOCUS352898</name>
</gene>
<dbReference type="InterPro" id="IPR011889">
    <property type="entry name" value="Liste_lipo_26"/>
</dbReference>
<dbReference type="SUPFAM" id="SSF49899">
    <property type="entry name" value="Concanavalin A-like lectins/glucanases"/>
    <property type="match status" value="1"/>
</dbReference>
<reference evidence="1" key="1">
    <citation type="submission" date="2018-05" db="EMBL/GenBank/DDBJ databases">
        <authorList>
            <person name="Lanie J.A."/>
            <person name="Ng W.-L."/>
            <person name="Kazmierczak K.M."/>
            <person name="Andrzejewski T.M."/>
            <person name="Davidsen T.M."/>
            <person name="Wayne K.J."/>
            <person name="Tettelin H."/>
            <person name="Glass J.I."/>
            <person name="Rusch D."/>
            <person name="Podicherti R."/>
            <person name="Tsui H.-C.T."/>
            <person name="Winkler M.E."/>
        </authorList>
    </citation>
    <scope>NUCLEOTIDE SEQUENCE</scope>
</reference>
<dbReference type="InterPro" id="IPR005046">
    <property type="entry name" value="DUF285"/>
</dbReference>
<sequence>ATEFNQDIGDWDTSAVTNMYRMFYGATAFNQDIGDWNTSAVTNMSYMFYCATDFNQSIDSWDTSNVTHMNHMFSGATSFNQDIGDWNTSAVTNLNRMFHQAASFNQPIGDWNTSTVTTMAYMFDGASSLSDVNKGLIETSFSTNANWPYDWSAFVVTLETGLVAYYPFDGNASDMSGNGNHGTVVGATLTVDRHGMNQGAYAFGDDEHIATPVVIEKPATGEQSFSAWFFNSSSEGWRVFGSNAAIAGSIHLGMAGDNQTVTVSPSYLSGITGDGPQSTNANVPFGWNHACLVRTDDSFDAYFNGELVIAGAVRKATS</sequence>
<accession>A0A382RQS5</accession>
<feature type="non-terminal residue" evidence="1">
    <location>
        <position position="318"/>
    </location>
</feature>
<dbReference type="Gene3D" id="2.60.120.200">
    <property type="match status" value="1"/>
</dbReference>
<dbReference type="Pfam" id="PF03382">
    <property type="entry name" value="DUF285"/>
    <property type="match status" value="1"/>
</dbReference>
<organism evidence="1">
    <name type="scientific">marine metagenome</name>
    <dbReference type="NCBI Taxonomy" id="408172"/>
    <lineage>
        <taxon>unclassified sequences</taxon>
        <taxon>metagenomes</taxon>
        <taxon>ecological metagenomes</taxon>
    </lineage>
</organism>
<feature type="non-terminal residue" evidence="1">
    <location>
        <position position="1"/>
    </location>
</feature>
<proteinExistence type="predicted"/>
<protein>
    <recommendedName>
        <fullName evidence="2">BspA family leucine-rich repeat surface protein</fullName>
    </recommendedName>
</protein>